<comment type="caution">
    <text evidence="1">The sequence shown here is derived from an EMBL/GenBank/DDBJ whole genome shotgun (WGS) entry which is preliminary data.</text>
</comment>
<name>A0ABW0N894_9ACTN</name>
<evidence type="ECO:0008006" key="3">
    <source>
        <dbReference type="Google" id="ProtNLM"/>
    </source>
</evidence>
<accession>A0ABW0N894</accession>
<evidence type="ECO:0000313" key="1">
    <source>
        <dbReference type="EMBL" id="MFC5495307.1"/>
    </source>
</evidence>
<keyword evidence="2" id="KW-1185">Reference proteome</keyword>
<gene>
    <name evidence="1" type="ORF">ACFPKY_19500</name>
</gene>
<evidence type="ECO:0000313" key="2">
    <source>
        <dbReference type="Proteomes" id="UP001595956"/>
    </source>
</evidence>
<protein>
    <recommendedName>
        <fullName evidence="3">DUF3710 domain-containing protein</fullName>
    </recommendedName>
</protein>
<reference evidence="2" key="1">
    <citation type="journal article" date="2019" name="Int. J. Syst. Evol. Microbiol.">
        <title>The Global Catalogue of Microorganisms (GCM) 10K type strain sequencing project: providing services to taxonomists for standard genome sequencing and annotation.</title>
        <authorList>
            <consortium name="The Broad Institute Genomics Platform"/>
            <consortium name="The Broad Institute Genome Sequencing Center for Infectious Disease"/>
            <person name="Wu L."/>
            <person name="Ma J."/>
        </authorList>
    </citation>
    <scope>NUCLEOTIDE SEQUENCE [LARGE SCALE GENOMIC DNA]</scope>
    <source>
        <strain evidence="2">KACC 13778</strain>
    </source>
</reference>
<sequence>MSLFKRERPPIRVERGERLLAHAAAEDAMVGGTRDALYVVRGLGAGSLGLEETVRIPWEDVQAADWDTDEGVLRVSEVGSWGEVRPVHIFALTEPGLLLQLVRERVTASIVLQRHVPIAGKRGVRVIARRAPHGRDPVRWIYEYDEGVDPDDPAVRAAAAEALAAAQLEVGTV</sequence>
<organism evidence="1 2">
    <name type="scientific">Nocardioides caricicola</name>
    <dbReference type="NCBI Taxonomy" id="634770"/>
    <lineage>
        <taxon>Bacteria</taxon>
        <taxon>Bacillati</taxon>
        <taxon>Actinomycetota</taxon>
        <taxon>Actinomycetes</taxon>
        <taxon>Propionibacteriales</taxon>
        <taxon>Nocardioidaceae</taxon>
        <taxon>Nocardioides</taxon>
    </lineage>
</organism>
<dbReference type="EMBL" id="JBHSMD010000006">
    <property type="protein sequence ID" value="MFC5495307.1"/>
    <property type="molecule type" value="Genomic_DNA"/>
</dbReference>
<proteinExistence type="predicted"/>
<dbReference type="Proteomes" id="UP001595956">
    <property type="component" value="Unassembled WGS sequence"/>
</dbReference>
<dbReference type="RefSeq" id="WP_345173362.1">
    <property type="nucleotide sequence ID" value="NZ_BAABFQ010000005.1"/>
</dbReference>